<dbReference type="SUPFAM" id="SSF54909">
    <property type="entry name" value="Dimeric alpha+beta barrel"/>
    <property type="match status" value="1"/>
</dbReference>
<sequence>MYKVMAFLSRKPGISREEFRAYYEGQHAPLVGRLAPKMAVYRRNFLNFDEPFKRDDDQIGFDVVTEMEFEDRAACERWFSAFRDPAVFEQVAADEAKFLDSSRVMVCAVEVEQSA</sequence>
<gene>
    <name evidence="2" type="ORF">COO09_06575</name>
</gene>
<feature type="domain" description="EthD" evidence="1">
    <location>
        <begin position="11"/>
        <end position="102"/>
    </location>
</feature>
<dbReference type="InterPro" id="IPR009799">
    <property type="entry name" value="EthD_dom"/>
</dbReference>
<evidence type="ECO:0000313" key="3">
    <source>
        <dbReference type="Proteomes" id="UP000218934"/>
    </source>
</evidence>
<reference evidence="2 3" key="1">
    <citation type="submission" date="2017-09" db="EMBL/GenBank/DDBJ databases">
        <title>The Catabolism of 3,6-Dichlorosalicylic acid is Initiated by the Cytochrome P450 Monooxygenase DsmABC in Rhizorhabdus dicambivorans Ndbn-20.</title>
        <authorList>
            <person name="Na L."/>
        </authorList>
    </citation>
    <scope>NUCLEOTIDE SEQUENCE [LARGE SCALE GENOMIC DNA]</scope>
    <source>
        <strain evidence="2 3">Ndbn-20m</strain>
    </source>
</reference>
<dbReference type="Proteomes" id="UP000218934">
    <property type="component" value="Unassembled WGS sequence"/>
</dbReference>
<dbReference type="KEGG" id="rdi:CMV14_16790"/>
<dbReference type="Pfam" id="PF07110">
    <property type="entry name" value="EthD"/>
    <property type="match status" value="1"/>
</dbReference>
<dbReference type="OrthoDB" id="5512215at2"/>
<name>A0A2A4FYZ0_9SPHN</name>
<dbReference type="AlphaFoldDB" id="A0A2A4FYZ0"/>
<accession>A0A2A4FYZ0</accession>
<dbReference type="Gene3D" id="3.30.70.100">
    <property type="match status" value="1"/>
</dbReference>
<dbReference type="InterPro" id="IPR011008">
    <property type="entry name" value="Dimeric_a/b-barrel"/>
</dbReference>
<evidence type="ECO:0000259" key="1">
    <source>
        <dbReference type="Pfam" id="PF07110"/>
    </source>
</evidence>
<protein>
    <submittedName>
        <fullName evidence="2">Ethyl tert-butyl ether degradation protein EthD</fullName>
    </submittedName>
</protein>
<dbReference type="GO" id="GO:0016491">
    <property type="term" value="F:oxidoreductase activity"/>
    <property type="evidence" value="ECO:0007669"/>
    <property type="project" value="InterPro"/>
</dbReference>
<dbReference type="RefSeq" id="WP_066969003.1">
    <property type="nucleotide sequence ID" value="NZ_CP023449.1"/>
</dbReference>
<keyword evidence="3" id="KW-1185">Reference proteome</keyword>
<organism evidence="2 3">
    <name type="scientific">Rhizorhabdus dicambivorans</name>
    <dbReference type="NCBI Taxonomy" id="1850238"/>
    <lineage>
        <taxon>Bacteria</taxon>
        <taxon>Pseudomonadati</taxon>
        <taxon>Pseudomonadota</taxon>
        <taxon>Alphaproteobacteria</taxon>
        <taxon>Sphingomonadales</taxon>
        <taxon>Sphingomonadaceae</taxon>
        <taxon>Rhizorhabdus</taxon>
    </lineage>
</organism>
<evidence type="ECO:0000313" key="2">
    <source>
        <dbReference type="EMBL" id="PCE42966.1"/>
    </source>
</evidence>
<proteinExistence type="predicted"/>
<comment type="caution">
    <text evidence="2">The sequence shown here is derived from an EMBL/GenBank/DDBJ whole genome shotgun (WGS) entry which is preliminary data.</text>
</comment>
<dbReference type="EMBL" id="NWUF01000005">
    <property type="protein sequence ID" value="PCE42966.1"/>
    <property type="molecule type" value="Genomic_DNA"/>
</dbReference>